<proteinExistence type="inferred from homology"/>
<feature type="transmembrane region" description="Helical" evidence="7">
    <location>
        <begin position="27"/>
        <end position="48"/>
    </location>
</feature>
<evidence type="ECO:0000256" key="3">
    <source>
        <dbReference type="ARBA" id="ARBA00022989"/>
    </source>
</evidence>
<feature type="compositionally biased region" description="Basic and acidic residues" evidence="6">
    <location>
        <begin position="331"/>
        <end position="348"/>
    </location>
</feature>
<dbReference type="EMBL" id="KB726989">
    <property type="protein sequence ID" value="EMT65971.1"/>
    <property type="molecule type" value="Genomic_DNA"/>
</dbReference>
<organism evidence="9 10">
    <name type="scientific">Fusarium oxysporum f. sp. cubense (strain race 4)</name>
    <name type="common">Panama disease fungus</name>
    <dbReference type="NCBI Taxonomy" id="2502994"/>
    <lineage>
        <taxon>Eukaryota</taxon>
        <taxon>Fungi</taxon>
        <taxon>Dikarya</taxon>
        <taxon>Ascomycota</taxon>
        <taxon>Pezizomycotina</taxon>
        <taxon>Sordariomycetes</taxon>
        <taxon>Hypocreomycetidae</taxon>
        <taxon>Hypocreales</taxon>
        <taxon>Nectriaceae</taxon>
        <taxon>Fusarium</taxon>
        <taxon>Fusarium oxysporum species complex</taxon>
    </lineage>
</organism>
<comment type="subcellular location">
    <subcellularLocation>
        <location evidence="1">Membrane</location>
        <topology evidence="1">Multi-pass membrane protein</topology>
    </subcellularLocation>
</comment>
<evidence type="ECO:0000256" key="5">
    <source>
        <dbReference type="ARBA" id="ARBA00038359"/>
    </source>
</evidence>
<feature type="transmembrane region" description="Helical" evidence="7">
    <location>
        <begin position="104"/>
        <end position="122"/>
    </location>
</feature>
<protein>
    <recommendedName>
        <fullName evidence="8">Rhodopsin domain-containing protein</fullName>
    </recommendedName>
</protein>
<dbReference type="AlphaFoldDB" id="N1RKC4"/>
<dbReference type="STRING" id="1229665.N1RKC4"/>
<evidence type="ECO:0000256" key="6">
    <source>
        <dbReference type="SAM" id="MobiDB-lite"/>
    </source>
</evidence>
<keyword evidence="4 7" id="KW-0472">Membrane</keyword>
<dbReference type="Proteomes" id="UP000016929">
    <property type="component" value="Unassembled WGS sequence"/>
</dbReference>
<accession>N1RKC4</accession>
<evidence type="ECO:0000256" key="1">
    <source>
        <dbReference type="ARBA" id="ARBA00004141"/>
    </source>
</evidence>
<dbReference type="OrthoDB" id="3934549at2759"/>
<feature type="transmembrane region" description="Helical" evidence="7">
    <location>
        <begin position="252"/>
        <end position="274"/>
    </location>
</feature>
<feature type="transmembrane region" description="Helical" evidence="7">
    <location>
        <begin position="134"/>
        <end position="153"/>
    </location>
</feature>
<keyword evidence="3 7" id="KW-1133">Transmembrane helix</keyword>
<feature type="transmembrane region" description="Helical" evidence="7">
    <location>
        <begin position="212"/>
        <end position="232"/>
    </location>
</feature>
<keyword evidence="10" id="KW-1185">Reference proteome</keyword>
<dbReference type="HOGENOM" id="CLU_028200_25_4_1"/>
<evidence type="ECO:0000313" key="9">
    <source>
        <dbReference type="EMBL" id="EMT65971.1"/>
    </source>
</evidence>
<feature type="domain" description="Rhodopsin" evidence="8">
    <location>
        <begin position="44"/>
        <end position="275"/>
    </location>
</feature>
<feature type="compositionally biased region" description="Pro residues" evidence="6">
    <location>
        <begin position="362"/>
        <end position="373"/>
    </location>
</feature>
<feature type="transmembrane region" description="Helical" evidence="7">
    <location>
        <begin position="181"/>
        <end position="200"/>
    </location>
</feature>
<evidence type="ECO:0000256" key="4">
    <source>
        <dbReference type="ARBA" id="ARBA00023136"/>
    </source>
</evidence>
<evidence type="ECO:0000256" key="2">
    <source>
        <dbReference type="ARBA" id="ARBA00022692"/>
    </source>
</evidence>
<reference evidence="10" key="1">
    <citation type="submission" date="2012-09" db="EMBL/GenBank/DDBJ databases">
        <title>Genome sequencing and comparative transcriptomics of race 1 and race 4 of banana pathogen: Fusarium oxysporum f. sp. cubense.</title>
        <authorList>
            <person name="Fang X."/>
            <person name="Huang J."/>
        </authorList>
    </citation>
    <scope>NUCLEOTIDE SEQUENCE [LARGE SCALE GENOMIC DNA]</scope>
    <source>
        <strain evidence="10">race 4</strain>
    </source>
</reference>
<sequence length="373" mass="41813">MRNPPLEVVASWPPPNYDNPVHRGPTLLIVEVTIMSVAILTLMARLYVRIFKVNKHGLDDWLMLAAMVFGIGVTVCVILAAQLYGWNIHVWDLKKSQAENGRKVSLAAQTLFNSILVSYLRIAPAKSWLRRLTYASLILVTSLIFIFLIVLWTQCNPTSAYWKLDGGDSCRPEGPSVLSQAITTVITDLLVCALPLQTLFHLKLPFSQRMALIVVFSLGLVVVFAASMRAYYTHYVTDETYDVTWQGFHLWIWTAVEANLGVICGSVPALRPLFRNMFRSKSSSYYNKTNSHAYPPGTAPGVVTVVTGPKKNSRNWTDSLQRNSKGVRIQDDHIDIEGGYNDARRQKSSDSGASSLEMDTWPPRPQPRSWPTN</sequence>
<dbReference type="InterPro" id="IPR052337">
    <property type="entry name" value="SAT4-like"/>
</dbReference>
<evidence type="ECO:0000313" key="10">
    <source>
        <dbReference type="Proteomes" id="UP000016929"/>
    </source>
</evidence>
<reference evidence="10" key="2">
    <citation type="journal article" date="2014" name="PLoS ONE">
        <title>Genome and Transcriptome Analysis of the Fungal Pathogen Fusarium oxysporum f. sp. cubense Causing Banana Vascular Wilt Disease.</title>
        <authorList>
            <person name="Guo L."/>
            <person name="Han L."/>
            <person name="Yang L."/>
            <person name="Zeng H."/>
            <person name="Fan D."/>
            <person name="Zhu Y."/>
            <person name="Feng Y."/>
            <person name="Wang G."/>
            <person name="Peng C."/>
            <person name="Jiang X."/>
            <person name="Zhou D."/>
            <person name="Ni P."/>
            <person name="Liang C."/>
            <person name="Liu L."/>
            <person name="Wang J."/>
            <person name="Mao C."/>
            <person name="Fang X."/>
            <person name="Peng M."/>
            <person name="Huang J."/>
        </authorList>
    </citation>
    <scope>NUCLEOTIDE SEQUENCE [LARGE SCALE GENOMIC DNA]</scope>
    <source>
        <strain evidence="10">race 4</strain>
    </source>
</reference>
<comment type="similarity">
    <text evidence="5">Belongs to the SAT4 family.</text>
</comment>
<feature type="transmembrane region" description="Helical" evidence="7">
    <location>
        <begin position="60"/>
        <end position="84"/>
    </location>
</feature>
<dbReference type="GO" id="GO:0016020">
    <property type="term" value="C:membrane"/>
    <property type="evidence" value="ECO:0007669"/>
    <property type="project" value="UniProtKB-SubCell"/>
</dbReference>
<dbReference type="InterPro" id="IPR049326">
    <property type="entry name" value="Rhodopsin_dom_fungi"/>
</dbReference>
<keyword evidence="2 7" id="KW-0812">Transmembrane</keyword>
<evidence type="ECO:0000256" key="7">
    <source>
        <dbReference type="SAM" id="Phobius"/>
    </source>
</evidence>
<name>N1RKC4_FUSC4</name>
<gene>
    <name evidence="9" type="ORF">FOC4_g10008087</name>
</gene>
<dbReference type="PANTHER" id="PTHR33048">
    <property type="entry name" value="PTH11-LIKE INTEGRAL MEMBRANE PROTEIN (AFU_ORTHOLOGUE AFUA_5G11245)"/>
    <property type="match status" value="1"/>
</dbReference>
<dbReference type="PANTHER" id="PTHR33048:SF129">
    <property type="entry name" value="INTEGRAL MEMBRANE PROTEIN-RELATED"/>
    <property type="match status" value="1"/>
</dbReference>
<feature type="region of interest" description="Disordered" evidence="6">
    <location>
        <begin position="331"/>
        <end position="373"/>
    </location>
</feature>
<evidence type="ECO:0000259" key="8">
    <source>
        <dbReference type="Pfam" id="PF20684"/>
    </source>
</evidence>
<dbReference type="Pfam" id="PF20684">
    <property type="entry name" value="Fung_rhodopsin"/>
    <property type="match status" value="1"/>
</dbReference>